<reference evidence="3" key="1">
    <citation type="journal article" date="2019" name="Int. J. Syst. Evol. Microbiol.">
        <title>The Global Catalogue of Microorganisms (GCM) 10K type strain sequencing project: providing services to taxonomists for standard genome sequencing and annotation.</title>
        <authorList>
            <consortium name="The Broad Institute Genomics Platform"/>
            <consortium name="The Broad Institute Genome Sequencing Center for Infectious Disease"/>
            <person name="Wu L."/>
            <person name="Ma J."/>
        </authorList>
    </citation>
    <scope>NUCLEOTIDE SEQUENCE [LARGE SCALE GENOMIC DNA]</scope>
    <source>
        <strain evidence="3">CCUG 62221</strain>
    </source>
</reference>
<dbReference type="SUPFAM" id="SSF81901">
    <property type="entry name" value="HCP-like"/>
    <property type="match status" value="1"/>
</dbReference>
<dbReference type="Gene3D" id="1.25.40.10">
    <property type="entry name" value="Tetratricopeptide repeat domain"/>
    <property type="match status" value="1"/>
</dbReference>
<accession>A0ABW3WMQ2</accession>
<organism evidence="2 3">
    <name type="scientific">Lutibacter holmesii</name>
    <dbReference type="NCBI Taxonomy" id="1137985"/>
    <lineage>
        <taxon>Bacteria</taxon>
        <taxon>Pseudomonadati</taxon>
        <taxon>Bacteroidota</taxon>
        <taxon>Flavobacteriia</taxon>
        <taxon>Flavobacteriales</taxon>
        <taxon>Flavobacteriaceae</taxon>
        <taxon>Lutibacter</taxon>
    </lineage>
</organism>
<proteinExistence type="predicted"/>
<gene>
    <name evidence="2" type="ORF">ACFQ5N_01945</name>
</gene>
<feature type="signal peptide" evidence="1">
    <location>
        <begin position="1"/>
        <end position="21"/>
    </location>
</feature>
<evidence type="ECO:0000313" key="3">
    <source>
        <dbReference type="Proteomes" id="UP001597241"/>
    </source>
</evidence>
<evidence type="ECO:0000256" key="1">
    <source>
        <dbReference type="SAM" id="SignalP"/>
    </source>
</evidence>
<sequence length="625" mass="71794">MNYRIKLALFFFSAITFYVNAQDCESIREKAMQLESAISPDNPKTYYDYAAFIGSQVAKGNTCMNKDIRNSLFNLFVKGANNGSIRCAARLVMTSYYGLYDYPTDRYLSFENSLFNIKLAYDTFLSDLSLYNEFGYVIPTIYLHNYLRNEKWRKDFGSSPELAKAALGLLQLAVVPEVKDDDKNSFKYIKNDYNKIWCFLYLEGQLETPIDYSKGLSFAKKVDRTYLNSWVRKILKENEYNSDFLNPAGLAFIGAVQAKGWYNVSSIDPYSNTIYQANISKVATKVSFQESYKMMSPSLKEIIDTAYPSYSTIDEKWEVINNSKLKEPESYPQWKYLPDSERENLYLEALEGEDSSLSEKQQFQVYKAMVSFNDNRGLLPLAYCYKLGKGVFPSGNKAIHTFEKALSFPSLKEEAAYSIAQIYDGSLKDIDVDWVKAAKYYKMSTNYNPKAYTMLGEMAYFGVGGFTKNTSLATDYFEKGKINGDNEAFVRLETVNYIPEFETELEAEYENFTLSITNFDDFNSRKLYNSNSLTIEVDYNVPQGFGKNTLRIFPTKDKAYAIPYSTWSPSNLLEGTGQEKVIIYNNNFKKGSRQFGVFYILSRNHNGNVYTVYHIPIAVCFMPQK</sequence>
<dbReference type="PANTHER" id="PTHR11102">
    <property type="entry name" value="SEL-1-LIKE PROTEIN"/>
    <property type="match status" value="1"/>
</dbReference>
<evidence type="ECO:0000313" key="2">
    <source>
        <dbReference type="EMBL" id="MFD1292585.1"/>
    </source>
</evidence>
<comment type="caution">
    <text evidence="2">The sequence shown here is derived from an EMBL/GenBank/DDBJ whole genome shotgun (WGS) entry which is preliminary data.</text>
</comment>
<name>A0ABW3WMQ2_9FLAO</name>
<dbReference type="InterPro" id="IPR050767">
    <property type="entry name" value="Sel1_AlgK"/>
</dbReference>
<protein>
    <submittedName>
        <fullName evidence="2">Tetratricopeptide repeat protein</fullName>
    </submittedName>
</protein>
<dbReference type="InterPro" id="IPR006597">
    <property type="entry name" value="Sel1-like"/>
</dbReference>
<keyword evidence="3" id="KW-1185">Reference proteome</keyword>
<dbReference type="InterPro" id="IPR011990">
    <property type="entry name" value="TPR-like_helical_dom_sf"/>
</dbReference>
<dbReference type="RefSeq" id="WP_386807267.1">
    <property type="nucleotide sequence ID" value="NZ_JBHTMV010000002.1"/>
</dbReference>
<dbReference type="Proteomes" id="UP001597241">
    <property type="component" value="Unassembled WGS sequence"/>
</dbReference>
<dbReference type="Pfam" id="PF08238">
    <property type="entry name" value="Sel1"/>
    <property type="match status" value="3"/>
</dbReference>
<feature type="chain" id="PRO_5046675881" evidence="1">
    <location>
        <begin position="22"/>
        <end position="625"/>
    </location>
</feature>
<keyword evidence="1" id="KW-0732">Signal</keyword>
<dbReference type="EMBL" id="JBHTMV010000002">
    <property type="protein sequence ID" value="MFD1292585.1"/>
    <property type="molecule type" value="Genomic_DNA"/>
</dbReference>
<dbReference type="PANTHER" id="PTHR11102:SF160">
    <property type="entry name" value="ERAD-ASSOCIATED E3 UBIQUITIN-PROTEIN LIGASE COMPONENT HRD3"/>
    <property type="match status" value="1"/>
</dbReference>